<dbReference type="EMBL" id="LBPV01000052">
    <property type="protein sequence ID" value="KKP64165.1"/>
    <property type="molecule type" value="Genomic_DNA"/>
</dbReference>
<name>A0A0G0DMA9_9BACT</name>
<comment type="caution">
    <text evidence="1">The sequence shown here is derived from an EMBL/GenBank/DDBJ whole genome shotgun (WGS) entry which is preliminary data.</text>
</comment>
<gene>
    <name evidence="1" type="ORF">UR61_C0052G0007</name>
</gene>
<dbReference type="AlphaFoldDB" id="A0A0G0DMA9"/>
<proteinExistence type="predicted"/>
<organism evidence="1 2">
    <name type="scientific">candidate division WS6 bacterium GW2011_GWE1_34_7</name>
    <dbReference type="NCBI Taxonomy" id="1619093"/>
    <lineage>
        <taxon>Bacteria</taxon>
        <taxon>Candidatus Dojkabacteria</taxon>
    </lineage>
</organism>
<dbReference type="Proteomes" id="UP000033866">
    <property type="component" value="Unassembled WGS sequence"/>
</dbReference>
<sequence>MGINTPDIELLSDETRQSEQRYANSDFNKLGQQDFQHSRDTLQNILIVSPSTETDELFNAQLGYRHQYTLQSLLGIVGSEEQSKKFEGDPIQREIKAMEILTFTYPKLLEYRPNDALLVAKGLCTKLENQKEFPLVDYSHKRDKESEQKRDRTYAILKFFEIASDFANFQSEEITINTFKTLLESVRKTDFMSFSKVNDILASYFDTTAKKRNYPVFEDLAQTLFTTMAPLHPSEEENEISFNSATQLYKHIYNISEELPITMQLDIRKQIIDRALAVASNSLNFERIRGHYLWVLSNVISKNRGWAHDPRALKQEISFHIKTLEIAKSLLVEKTSGKNELQKTSFDLLKNLLEQYANGVFREEDT</sequence>
<reference evidence="1 2" key="1">
    <citation type="journal article" date="2015" name="Nature">
        <title>rRNA introns, odd ribosomes, and small enigmatic genomes across a large radiation of phyla.</title>
        <authorList>
            <person name="Brown C.T."/>
            <person name="Hug L.A."/>
            <person name="Thomas B.C."/>
            <person name="Sharon I."/>
            <person name="Castelle C.J."/>
            <person name="Singh A."/>
            <person name="Wilkins M.J."/>
            <person name="Williams K.H."/>
            <person name="Banfield J.F."/>
        </authorList>
    </citation>
    <scope>NUCLEOTIDE SEQUENCE [LARGE SCALE GENOMIC DNA]</scope>
</reference>
<feature type="non-terminal residue" evidence="1">
    <location>
        <position position="366"/>
    </location>
</feature>
<evidence type="ECO:0000313" key="2">
    <source>
        <dbReference type="Proteomes" id="UP000033866"/>
    </source>
</evidence>
<accession>A0A0G0DMA9</accession>
<evidence type="ECO:0000313" key="1">
    <source>
        <dbReference type="EMBL" id="KKP64165.1"/>
    </source>
</evidence>
<protein>
    <submittedName>
        <fullName evidence="1">Uncharacterized protein</fullName>
    </submittedName>
</protein>